<comment type="similarity">
    <text evidence="1">Belongs to the protein-tyrosine phosphatase family.</text>
</comment>
<dbReference type="Gene3D" id="3.90.190.10">
    <property type="entry name" value="Protein tyrosine phosphatase superfamily"/>
    <property type="match status" value="1"/>
</dbReference>
<sequence length="244" mass="25994">MTMKLEWAGLANARDLGGIPLGNGGYTVAGAFARSDHPQMLTPAGWDQLASYGIRTVVSLETGGLEGEAAFRANRPVEAPEHISAELLRVPIEDGADDDFMERWARTGLWGTPLYFKDALERWPELHGTALNVLGTAERPVLVHCGRGHDRTGIMSLLLLALAGATGEGITEDYLQSARNLQAREPSAVEKGEAALQRAGTTALECIQGAMAAVTDDWLRGAGVKAEALANIRSSLLGDDTTVF</sequence>
<dbReference type="GO" id="GO:0004721">
    <property type="term" value="F:phosphoprotein phosphatase activity"/>
    <property type="evidence" value="ECO:0007669"/>
    <property type="project" value="InterPro"/>
</dbReference>
<reference evidence="3" key="1">
    <citation type="submission" date="2021-10" db="EMBL/GenBank/DDBJ databases">
        <title>Novel species in genus Arthrobacter.</title>
        <authorList>
            <person name="Liu Y."/>
        </authorList>
    </citation>
    <scope>NUCLEOTIDE SEQUENCE</scope>
    <source>
        <strain evidence="3">Zg-Y809</strain>
    </source>
</reference>
<dbReference type="SUPFAM" id="SSF52799">
    <property type="entry name" value="(Phosphotyrosine protein) phosphatases II"/>
    <property type="match status" value="1"/>
</dbReference>
<dbReference type="InterPro" id="IPR016130">
    <property type="entry name" value="Tyr_Pase_AS"/>
</dbReference>
<dbReference type="PANTHER" id="PTHR31126:SF1">
    <property type="entry name" value="TYROSINE SPECIFIC PROTEIN PHOSPHATASES DOMAIN-CONTAINING PROTEIN"/>
    <property type="match status" value="1"/>
</dbReference>
<evidence type="ECO:0000313" key="4">
    <source>
        <dbReference type="Proteomes" id="UP001139264"/>
    </source>
</evidence>
<dbReference type="Pfam" id="PF13350">
    <property type="entry name" value="Y_phosphatase3"/>
    <property type="match status" value="1"/>
</dbReference>
<accession>A0A9X1M0K3</accession>
<protein>
    <submittedName>
        <fullName evidence="3">Tyrosine-protein phosphatase</fullName>
    </submittedName>
</protein>
<dbReference type="EMBL" id="JAJFZP010000006">
    <property type="protein sequence ID" value="MCC3269064.1"/>
    <property type="molecule type" value="Genomic_DNA"/>
</dbReference>
<dbReference type="PROSITE" id="PS50056">
    <property type="entry name" value="TYR_PHOSPHATASE_2"/>
    <property type="match status" value="1"/>
</dbReference>
<comment type="caution">
    <text evidence="3">The sequence shown here is derived from an EMBL/GenBank/DDBJ whole genome shotgun (WGS) entry which is preliminary data.</text>
</comment>
<dbReference type="InterPro" id="IPR000387">
    <property type="entry name" value="Tyr_Pase_dom"/>
</dbReference>
<proteinExistence type="inferred from homology"/>
<evidence type="ECO:0000259" key="2">
    <source>
        <dbReference type="PROSITE" id="PS50056"/>
    </source>
</evidence>
<dbReference type="AlphaFoldDB" id="A0A9X1M0K3"/>
<dbReference type="PROSITE" id="PS00383">
    <property type="entry name" value="TYR_PHOSPHATASE_1"/>
    <property type="match status" value="1"/>
</dbReference>
<dbReference type="InterPro" id="IPR029021">
    <property type="entry name" value="Prot-tyrosine_phosphatase-like"/>
</dbReference>
<feature type="domain" description="Tyrosine specific protein phosphatases" evidence="2">
    <location>
        <begin position="135"/>
        <end position="196"/>
    </location>
</feature>
<dbReference type="InterPro" id="IPR026893">
    <property type="entry name" value="Tyr/Ser_Pase_IphP-type"/>
</dbReference>
<name>A0A9X1M0K3_9MICC</name>
<dbReference type="PANTHER" id="PTHR31126">
    <property type="entry name" value="TYROSINE-PROTEIN PHOSPHATASE"/>
    <property type="match status" value="1"/>
</dbReference>
<dbReference type="Proteomes" id="UP001139264">
    <property type="component" value="Unassembled WGS sequence"/>
</dbReference>
<organism evidence="3 4">
    <name type="scientific">Arthrobacter gengyunqii</name>
    <dbReference type="NCBI Taxonomy" id="2886940"/>
    <lineage>
        <taxon>Bacteria</taxon>
        <taxon>Bacillati</taxon>
        <taxon>Actinomycetota</taxon>
        <taxon>Actinomycetes</taxon>
        <taxon>Micrococcales</taxon>
        <taxon>Micrococcaceae</taxon>
        <taxon>Arthrobacter</taxon>
    </lineage>
</organism>
<evidence type="ECO:0000313" key="3">
    <source>
        <dbReference type="EMBL" id="MCC3269064.1"/>
    </source>
</evidence>
<gene>
    <name evidence="3" type="ORF">LJ751_06785</name>
</gene>
<dbReference type="RefSeq" id="WP_227907584.1">
    <property type="nucleotide sequence ID" value="NZ_CP095461.1"/>
</dbReference>
<evidence type="ECO:0000256" key="1">
    <source>
        <dbReference type="ARBA" id="ARBA00009580"/>
    </source>
</evidence>